<reference evidence="2 3" key="1">
    <citation type="submission" date="2021-10" db="EMBL/GenBank/DDBJ databases">
        <title>Draft genome of Aestuariibacter halophilus JC2043.</title>
        <authorList>
            <person name="Emsley S.A."/>
            <person name="Pfannmuller K.M."/>
            <person name="Ushijima B."/>
            <person name="Saw J.H."/>
            <person name="Videau P."/>
        </authorList>
    </citation>
    <scope>NUCLEOTIDE SEQUENCE [LARGE SCALE GENOMIC DNA]</scope>
    <source>
        <strain evidence="2 3">JC2043</strain>
    </source>
</reference>
<evidence type="ECO:0008006" key="4">
    <source>
        <dbReference type="Google" id="ProtNLM"/>
    </source>
</evidence>
<dbReference type="PROSITE" id="PS51257">
    <property type="entry name" value="PROKAR_LIPOPROTEIN"/>
    <property type="match status" value="1"/>
</dbReference>
<feature type="chain" id="PRO_5045129569" description="Lipoprotein" evidence="1">
    <location>
        <begin position="23"/>
        <end position="647"/>
    </location>
</feature>
<accession>A0ABS8G4W3</accession>
<proteinExistence type="predicted"/>
<evidence type="ECO:0000313" key="2">
    <source>
        <dbReference type="EMBL" id="MCC2615568.1"/>
    </source>
</evidence>
<evidence type="ECO:0000313" key="3">
    <source>
        <dbReference type="Proteomes" id="UP001520878"/>
    </source>
</evidence>
<keyword evidence="1" id="KW-0732">Signal</keyword>
<protein>
    <recommendedName>
        <fullName evidence="4">Lipoprotein</fullName>
    </recommendedName>
</protein>
<organism evidence="2 3">
    <name type="scientific">Fluctibacter halophilus</name>
    <dbReference type="NCBI Taxonomy" id="226011"/>
    <lineage>
        <taxon>Bacteria</taxon>
        <taxon>Pseudomonadati</taxon>
        <taxon>Pseudomonadota</taxon>
        <taxon>Gammaproteobacteria</taxon>
        <taxon>Alteromonadales</taxon>
        <taxon>Alteromonadaceae</taxon>
        <taxon>Fluctibacter</taxon>
    </lineage>
</organism>
<comment type="caution">
    <text evidence="2">The sequence shown here is derived from an EMBL/GenBank/DDBJ whole genome shotgun (WGS) entry which is preliminary data.</text>
</comment>
<evidence type="ECO:0000256" key="1">
    <source>
        <dbReference type="SAM" id="SignalP"/>
    </source>
</evidence>
<keyword evidence="3" id="KW-1185">Reference proteome</keyword>
<dbReference type="EMBL" id="JAJEWP010000001">
    <property type="protein sequence ID" value="MCC2615568.1"/>
    <property type="molecule type" value="Genomic_DNA"/>
</dbReference>
<feature type="signal peptide" evidence="1">
    <location>
        <begin position="1"/>
        <end position="22"/>
    </location>
</feature>
<gene>
    <name evidence="2" type="ORF">LJ739_04870</name>
</gene>
<dbReference type="Proteomes" id="UP001520878">
    <property type="component" value="Unassembled WGS sequence"/>
</dbReference>
<dbReference type="RefSeq" id="WP_229157550.1">
    <property type="nucleotide sequence ID" value="NZ_JAJEWP010000001.1"/>
</dbReference>
<sequence>MRTAVIVTLMVLALSGCGGSSSSPSTVTPPPVQAPGSYTTVTPAATLDAVLIYAPDEVLVGQSIGLAISARNGGRLNNLQWQQISGPAQVPLLADRSPVVGFDIPAAGDYVFAVSGRNNGQSFSHDISFSAQETSNRQANIRLDHSASEQAKVSLRVDIPEGLTPTSIEWEQTAGPQVSNTRLDDDNQALYYDNPAVDEDVLVEWLVTVVLDDQQTLTDTAWVLARNVNIDLQNGFFPRYSQQIVTEDIQAYRQDSPYFIALQDCIYTNTLARSCDFSRLPLLGQEHSDVSIDDIMDRVLVSHRWMGQEFEAYLQQTSAQQDLLQLFGATTAIVISYDVRPSFYWSATGAIYLDANNLWRTPQQRDTLNDQPDFRSDFGDDLQFIIPWRYVKNGQYYFRSSDFPPELRLSRTQGQQEASMTWLLYHELAHANDFLPPDAWATLPSDVSPLAYSDDNPPRSASFVSQYPLRSATMKSLAQVRYAGETASTVQRNYQPGDIVGFFTPDDATSFYSYSTDREDYATVFERFMMAYRMGVEADVGILASQDNDDLLVTWGQRNRIAKADLLGRTRYVVNQILPDIDVDAAYAVLAAPQLLNEGVGWLENLDLTATGKRRSAQPRKVDMSKAAQGTLWHQHYHLKRKRPVQH</sequence>
<name>A0ABS8G4W3_9ALTE</name>